<dbReference type="PANTHER" id="PTHR24099">
    <property type="entry name" value="E3 UBIQUITIN-PROTEIN LIGASE TRIM36-RELATED"/>
    <property type="match status" value="1"/>
</dbReference>
<dbReference type="InterPro" id="IPR003961">
    <property type="entry name" value="FN3_dom"/>
</dbReference>
<name>A0ABS9BS19_9BACT</name>
<dbReference type="Pfam" id="PF02368">
    <property type="entry name" value="Big_2"/>
    <property type="match status" value="1"/>
</dbReference>
<keyword evidence="4" id="KW-1185">Reference proteome</keyword>
<dbReference type="SUPFAM" id="SSF49265">
    <property type="entry name" value="Fibronectin type III"/>
    <property type="match status" value="3"/>
</dbReference>
<dbReference type="InterPro" id="IPR050617">
    <property type="entry name" value="E3_ligase_FN3/SPRY"/>
</dbReference>
<proteinExistence type="predicted"/>
<feature type="region of interest" description="Disordered" evidence="1">
    <location>
        <begin position="118"/>
        <end position="149"/>
    </location>
</feature>
<feature type="domain" description="Fibronectin type-III" evidence="2">
    <location>
        <begin position="772"/>
        <end position="867"/>
    </location>
</feature>
<dbReference type="SMART" id="SM00060">
    <property type="entry name" value="FN3"/>
    <property type="match status" value="6"/>
</dbReference>
<dbReference type="SUPFAM" id="SSF49373">
    <property type="entry name" value="Invasin/intimin cell-adhesion fragments"/>
    <property type="match status" value="1"/>
</dbReference>
<reference evidence="3 4" key="1">
    <citation type="submission" date="2022-01" db="EMBL/GenBank/DDBJ databases">
        <title>Mariniradius saccharolyticus sp. nov., isolated from sediment of a river.</title>
        <authorList>
            <person name="Liu H."/>
        </authorList>
    </citation>
    <scope>NUCLEOTIDE SEQUENCE [LARGE SCALE GENOMIC DNA]</scope>
    <source>
        <strain evidence="3 4">RY-2</strain>
    </source>
</reference>
<accession>A0ABS9BS19</accession>
<evidence type="ECO:0000256" key="1">
    <source>
        <dbReference type="SAM" id="MobiDB-lite"/>
    </source>
</evidence>
<dbReference type="PANTHER" id="PTHR24099:SF11">
    <property type="entry name" value="FIBRONECTIN TYPE III DOMAIN-CONTAINING 3BA-RELATED"/>
    <property type="match status" value="1"/>
</dbReference>
<dbReference type="InterPro" id="IPR008964">
    <property type="entry name" value="Invasin/intimin_cell_adhesion"/>
</dbReference>
<dbReference type="RefSeq" id="WP_234860251.1">
    <property type="nucleotide sequence ID" value="NZ_JAKEVZ010000002.1"/>
</dbReference>
<dbReference type="CDD" id="cd00063">
    <property type="entry name" value="FN3"/>
    <property type="match status" value="4"/>
</dbReference>
<sequence length="1154" mass="125383">MEGNKFEGRSEISTNQWAGVWLESTSKTESYLELCKNRDNNGKLVPFAIPAGIYSTTRSADEAYESVLANAGASLVRDAVDKRIVQEVRTGTTTYKGSKTGLLGIIDSQNDVGGWPVLQSLPAPKDTDRDGMPDAWETERGLNPNTYNPNGYNLDSQYTNLEVYLNSLVAHIMEPGNEPVVPVAVTGVSVDPKTATIDAGKTVQLTSTIQPSNASNKQVTWTSSNTAIATVNGSGLVTGIAPGSVVISAKTSDAGFTATSTITVNQTTLPSIVSLVLVDAGDNNDFSVLSNNMVLDNSKIVGKTWNVRANSNPSSIGSVYFSLTGPIVATRTENSAPYTLFGDSDGVYQGRELPAGKYVIEAIPYSGSNRSGSVGATYRIEFEIKDLPPSIPALVSPANQALGQELTGILQWEDVATASNYRVQVSESSSFSTLVVDQGSLVDNQFSYTLPKSGTKYYWRVMASNGAGNSGWSSIWSFTTKTSVQVPGIPVLSAPAKDSSIPVGKTTFSWNIVSGAEKYRLQVSKEAQFNSPTYDVYNLPGTSVELDVKDPGTYYWRVSASNQGGSGAFSAASTFQTVAPPTPPTLVAPNNQSLDLSASVLVSWAAVSNASSYRVQVATVQDFSQVQRDVSNISSTQLQLDNLSEGVTYYWRVRASNMAGTSSYSPIWEFSTKKPQTPPATPILSSPSSNAVVATGKVLLSWQGVSNASNYRLQVAKDAQFSSPIHDSGNLTNTSFELELLAAGTYFWRVSASNQAGSSPFSAARSFETLNPPSTPLLVSPNNQSLDQAISVLLSWSAASNASSYRVQVATVRDFSQVLRDISNISATQLQVDNLAEGITYYWRVRASNPVGNSNYSTTWEFSTKKALTVPATPILSSPSNSSVLKKEPVQMQWQGVATADDYQIQISLSSNFSQQILVNAQGISVTSFQFQDLAYNTVYFWRVRARNAAGFGPYSSIRSFKTETEPQLAAAILRSPAKNGLIESDQVEFKWSPVAEATSYTLYLSQDSLFKSGQSILRSISDTSLLVSDLQRDKNYFWKIEALGAKKSSFSETWKFSIEKEKETEVFQYRRVDINLYPNPATDFINLSFSEFVSGKVLIQFLDSRGTLVLAREFENVGNELRWDFSGQNIPSGKYFLRIQGEWFVETKQVWIK</sequence>
<comment type="caution">
    <text evidence="3">The sequence shown here is derived from an EMBL/GenBank/DDBJ whole genome shotgun (WGS) entry which is preliminary data.</text>
</comment>
<dbReference type="SMART" id="SM00635">
    <property type="entry name" value="BID_2"/>
    <property type="match status" value="1"/>
</dbReference>
<dbReference type="InterPro" id="IPR026444">
    <property type="entry name" value="Secre_tail"/>
</dbReference>
<evidence type="ECO:0000313" key="3">
    <source>
        <dbReference type="EMBL" id="MCF1750125.1"/>
    </source>
</evidence>
<protein>
    <submittedName>
        <fullName evidence="3">Ig-like domain-containing protein</fullName>
    </submittedName>
</protein>
<dbReference type="InterPro" id="IPR036116">
    <property type="entry name" value="FN3_sf"/>
</dbReference>
<dbReference type="InterPro" id="IPR013783">
    <property type="entry name" value="Ig-like_fold"/>
</dbReference>
<feature type="domain" description="Fibronectin type-III" evidence="2">
    <location>
        <begin position="580"/>
        <end position="675"/>
    </location>
</feature>
<feature type="domain" description="Fibronectin type-III" evidence="2">
    <location>
        <begin position="388"/>
        <end position="483"/>
    </location>
</feature>
<organism evidence="3 4">
    <name type="scientific">Mariniradius sediminis</name>
    <dbReference type="NCBI Taxonomy" id="2909237"/>
    <lineage>
        <taxon>Bacteria</taxon>
        <taxon>Pseudomonadati</taxon>
        <taxon>Bacteroidota</taxon>
        <taxon>Cytophagia</taxon>
        <taxon>Cytophagales</taxon>
        <taxon>Cyclobacteriaceae</taxon>
        <taxon>Mariniradius</taxon>
    </lineage>
</organism>
<dbReference type="Pfam" id="PF00041">
    <property type="entry name" value="fn3"/>
    <property type="match status" value="2"/>
</dbReference>
<evidence type="ECO:0000259" key="2">
    <source>
        <dbReference type="PROSITE" id="PS50853"/>
    </source>
</evidence>
<feature type="domain" description="Fibronectin type-III" evidence="2">
    <location>
        <begin position="870"/>
        <end position="968"/>
    </location>
</feature>
<gene>
    <name evidence="3" type="ORF">L0U89_03510</name>
</gene>
<dbReference type="Pfam" id="PF18962">
    <property type="entry name" value="Por_Secre_tail"/>
    <property type="match status" value="1"/>
</dbReference>
<evidence type="ECO:0000313" key="4">
    <source>
        <dbReference type="Proteomes" id="UP001201449"/>
    </source>
</evidence>
<feature type="compositionally biased region" description="Basic and acidic residues" evidence="1">
    <location>
        <begin position="125"/>
        <end position="140"/>
    </location>
</feature>
<dbReference type="PROSITE" id="PS50853">
    <property type="entry name" value="FN3"/>
    <property type="match status" value="4"/>
</dbReference>
<dbReference type="Gene3D" id="2.60.40.1080">
    <property type="match status" value="1"/>
</dbReference>
<dbReference type="EMBL" id="JAKEVZ010000002">
    <property type="protein sequence ID" value="MCF1750125.1"/>
    <property type="molecule type" value="Genomic_DNA"/>
</dbReference>
<dbReference type="Gene3D" id="2.60.40.10">
    <property type="entry name" value="Immunoglobulins"/>
    <property type="match status" value="7"/>
</dbReference>
<dbReference type="InterPro" id="IPR003343">
    <property type="entry name" value="Big_2"/>
</dbReference>
<dbReference type="Proteomes" id="UP001201449">
    <property type="component" value="Unassembled WGS sequence"/>
</dbReference>